<name>A0A5N5T0U8_9CRUS</name>
<keyword evidence="6 8" id="KW-0804">Transcription</keyword>
<dbReference type="InterPro" id="IPR017884">
    <property type="entry name" value="SANT_dom"/>
</dbReference>
<evidence type="ECO:0000259" key="12">
    <source>
        <dbReference type="PROSITE" id="PS50135"/>
    </source>
</evidence>
<dbReference type="PANTHER" id="PTHR12374">
    <property type="entry name" value="TRANSCRIPTIONAL ADAPTOR 2 ADA2 -RELATED"/>
    <property type="match status" value="1"/>
</dbReference>
<dbReference type="GO" id="GO:0003713">
    <property type="term" value="F:transcription coactivator activity"/>
    <property type="evidence" value="ECO:0007669"/>
    <property type="project" value="InterPro"/>
</dbReference>
<protein>
    <recommendedName>
        <fullName evidence="8">Transcriptional adapter</fullName>
    </recommendedName>
</protein>
<evidence type="ECO:0000259" key="13">
    <source>
        <dbReference type="PROSITE" id="PS51293"/>
    </source>
</evidence>
<dbReference type="SUPFAM" id="SSF46689">
    <property type="entry name" value="Homeodomain-like"/>
    <property type="match status" value="2"/>
</dbReference>
<keyword evidence="2" id="KW-0479">Metal-binding</keyword>
<dbReference type="GO" id="GO:0006338">
    <property type="term" value="P:chromatin remodeling"/>
    <property type="evidence" value="ECO:0007669"/>
    <property type="project" value="TreeGrafter"/>
</dbReference>
<keyword evidence="5 8" id="KW-0805">Transcription regulation</keyword>
<evidence type="ECO:0000259" key="14">
    <source>
        <dbReference type="PROSITE" id="PS51294"/>
    </source>
</evidence>
<accession>A0A5N5T0U8</accession>
<evidence type="ECO:0000256" key="4">
    <source>
        <dbReference type="ARBA" id="ARBA00022833"/>
    </source>
</evidence>
<dbReference type="CDD" id="cd00167">
    <property type="entry name" value="SANT"/>
    <property type="match status" value="1"/>
</dbReference>
<evidence type="ECO:0000256" key="7">
    <source>
        <dbReference type="ARBA" id="ARBA00023242"/>
    </source>
</evidence>
<feature type="compositionally biased region" description="Basic and acidic residues" evidence="10">
    <location>
        <begin position="365"/>
        <end position="385"/>
    </location>
</feature>
<comment type="caution">
    <text evidence="15">The sequence shown here is derived from an EMBL/GenBank/DDBJ whole genome shotgun (WGS) entry which is preliminary data.</text>
</comment>
<dbReference type="OrthoDB" id="270417at2759"/>
<dbReference type="GO" id="GO:0006357">
    <property type="term" value="P:regulation of transcription by RNA polymerase II"/>
    <property type="evidence" value="ECO:0007669"/>
    <property type="project" value="InterPro"/>
</dbReference>
<evidence type="ECO:0000313" key="15">
    <source>
        <dbReference type="EMBL" id="KAB7499825.1"/>
    </source>
</evidence>
<comment type="subcellular location">
    <subcellularLocation>
        <location evidence="1 8">Nucleus</location>
    </subcellularLocation>
</comment>
<dbReference type="PROSITE" id="PS51293">
    <property type="entry name" value="SANT"/>
    <property type="match status" value="1"/>
</dbReference>
<organism evidence="15 16">
    <name type="scientific">Armadillidium nasatum</name>
    <dbReference type="NCBI Taxonomy" id="96803"/>
    <lineage>
        <taxon>Eukaryota</taxon>
        <taxon>Metazoa</taxon>
        <taxon>Ecdysozoa</taxon>
        <taxon>Arthropoda</taxon>
        <taxon>Crustacea</taxon>
        <taxon>Multicrustacea</taxon>
        <taxon>Malacostraca</taxon>
        <taxon>Eumalacostraca</taxon>
        <taxon>Peracarida</taxon>
        <taxon>Isopoda</taxon>
        <taxon>Oniscidea</taxon>
        <taxon>Crinocheta</taxon>
        <taxon>Armadillidiidae</taxon>
        <taxon>Armadillidium</taxon>
    </lineage>
</organism>
<evidence type="ECO:0000256" key="8">
    <source>
        <dbReference type="PIRNR" id="PIRNR025024"/>
    </source>
</evidence>
<evidence type="ECO:0000259" key="11">
    <source>
        <dbReference type="PROSITE" id="PS50090"/>
    </source>
</evidence>
<feature type="domain" description="ZZ-type" evidence="12">
    <location>
        <begin position="10"/>
        <end position="65"/>
    </location>
</feature>
<dbReference type="Pfam" id="PF22941">
    <property type="entry name" value="TADA2A-like_3rd"/>
    <property type="match status" value="1"/>
</dbReference>
<dbReference type="GO" id="GO:0005634">
    <property type="term" value="C:nucleus"/>
    <property type="evidence" value="ECO:0007669"/>
    <property type="project" value="UniProtKB-SubCell"/>
</dbReference>
<dbReference type="PROSITE" id="PS01357">
    <property type="entry name" value="ZF_ZZ_1"/>
    <property type="match status" value="1"/>
</dbReference>
<dbReference type="SMART" id="SM00717">
    <property type="entry name" value="SANT"/>
    <property type="match status" value="1"/>
</dbReference>
<dbReference type="FunFam" id="3.30.60.90:FF:000008">
    <property type="entry name" value="Transcriptional adapter 2"/>
    <property type="match status" value="1"/>
</dbReference>
<dbReference type="PROSITE" id="PS51294">
    <property type="entry name" value="HTH_MYB"/>
    <property type="match status" value="1"/>
</dbReference>
<dbReference type="InterPro" id="IPR000433">
    <property type="entry name" value="Znf_ZZ"/>
</dbReference>
<evidence type="ECO:0000313" key="16">
    <source>
        <dbReference type="Proteomes" id="UP000326759"/>
    </source>
</evidence>
<dbReference type="GO" id="GO:0003682">
    <property type="term" value="F:chromatin binding"/>
    <property type="evidence" value="ECO:0007669"/>
    <property type="project" value="TreeGrafter"/>
</dbReference>
<dbReference type="InterPro" id="IPR055141">
    <property type="entry name" value="TADA2A_B-like_dom"/>
</dbReference>
<dbReference type="Pfam" id="PF25299">
    <property type="entry name" value="ZZ_ADA2"/>
    <property type="match status" value="1"/>
</dbReference>
<feature type="domain" description="HTH myb-type" evidence="14">
    <location>
        <begin position="77"/>
        <end position="126"/>
    </location>
</feature>
<dbReference type="InterPro" id="IPR043145">
    <property type="entry name" value="Znf_ZZ_sf"/>
</dbReference>
<evidence type="ECO:0000256" key="9">
    <source>
        <dbReference type="PROSITE-ProRule" id="PRU00228"/>
    </source>
</evidence>
<keyword evidence="3 9" id="KW-0863">Zinc-finger</keyword>
<sequence>MKMAASVDTFAKYHCNYCEEDINGLRVRCLECEDFDLCLQCFACGAQIGKHKAHHGYQFMASVFQDTGNFSVLPGQGQWTAREEVRLLDAIEQYGYGNWVDISKHIETRTAEEARLKYINCYIEGSVGKLTWRTLESRQNLPIESATLDAGPLSPTLGSSIPNQEMNLEETSILGYMINRDDFEREWDNEAETSIAPLFIHPVDDDEIDMALKLAQVDMYIRRLRERARRKRVVRDFNLPQKFFKKEKEKAIQNTLKKRSKDEKEIVYEKLRPISQFQTALEHQNLINSLCREKELKVRIRELLRYRRNGIQHVEECSEFEVARARRDKKKENKKKGVCFPPTLKTLPFTQTMLLHQIPTTVSDSHARLREDERSPRNSVERRSTALDTGGGKWLSGSFSDSSISSSSNSCTANINSQQILQTAGGGTEDSVDISTLPGFHLLSLREKKLCASLSLKPSQYISYKAYLLKEEGERQLNGGGIQQSSRPSTTLVGLDTRSQVHVSSFIAQAGWISLCS</sequence>
<dbReference type="EMBL" id="SEYY01016462">
    <property type="protein sequence ID" value="KAB7499825.1"/>
    <property type="molecule type" value="Genomic_DNA"/>
</dbReference>
<reference evidence="15 16" key="1">
    <citation type="journal article" date="2019" name="PLoS Biol.">
        <title>Sex chromosomes control vertical transmission of feminizing Wolbachia symbionts in an isopod.</title>
        <authorList>
            <person name="Becking T."/>
            <person name="Chebbi M.A."/>
            <person name="Giraud I."/>
            <person name="Moumen B."/>
            <person name="Laverre T."/>
            <person name="Caubet Y."/>
            <person name="Peccoud J."/>
            <person name="Gilbert C."/>
            <person name="Cordaux R."/>
        </authorList>
    </citation>
    <scope>NUCLEOTIDE SEQUENCE [LARGE SCALE GENOMIC DNA]</scope>
    <source>
        <strain evidence="15">ANa2</strain>
        <tissue evidence="15">Whole body excluding digestive tract and cuticle</tissue>
    </source>
</reference>
<dbReference type="Pfam" id="PF00249">
    <property type="entry name" value="Myb_DNA-binding"/>
    <property type="match status" value="1"/>
</dbReference>
<feature type="domain" description="SANT" evidence="13">
    <location>
        <begin position="74"/>
        <end position="126"/>
    </location>
</feature>
<evidence type="ECO:0000256" key="3">
    <source>
        <dbReference type="ARBA" id="ARBA00022771"/>
    </source>
</evidence>
<dbReference type="InterPro" id="IPR016827">
    <property type="entry name" value="Ada2/TADA2"/>
</dbReference>
<dbReference type="InterPro" id="IPR041983">
    <property type="entry name" value="ADA2-like_ZZ"/>
</dbReference>
<evidence type="ECO:0000256" key="10">
    <source>
        <dbReference type="SAM" id="MobiDB-lite"/>
    </source>
</evidence>
<dbReference type="SUPFAM" id="SSF57850">
    <property type="entry name" value="RING/U-box"/>
    <property type="match status" value="1"/>
</dbReference>
<dbReference type="InterPro" id="IPR001005">
    <property type="entry name" value="SANT/Myb"/>
</dbReference>
<keyword evidence="7 8" id="KW-0539">Nucleus</keyword>
<evidence type="ECO:0000256" key="5">
    <source>
        <dbReference type="ARBA" id="ARBA00023015"/>
    </source>
</evidence>
<dbReference type="PANTHER" id="PTHR12374:SF63">
    <property type="entry name" value="TRANSCRIPTIONAL ADAPTER 2-BETA"/>
    <property type="match status" value="1"/>
</dbReference>
<dbReference type="Gene3D" id="1.10.10.10">
    <property type="entry name" value="Winged helix-like DNA-binding domain superfamily/Winged helix DNA-binding domain"/>
    <property type="match status" value="1"/>
</dbReference>
<dbReference type="Gene3D" id="3.30.60.90">
    <property type="match status" value="1"/>
</dbReference>
<dbReference type="Gene3D" id="1.10.10.60">
    <property type="entry name" value="Homeodomain-like"/>
    <property type="match status" value="1"/>
</dbReference>
<evidence type="ECO:0000256" key="2">
    <source>
        <dbReference type="ARBA" id="ARBA00022723"/>
    </source>
</evidence>
<dbReference type="Proteomes" id="UP000326759">
    <property type="component" value="Unassembled WGS sequence"/>
</dbReference>
<dbReference type="InterPro" id="IPR009057">
    <property type="entry name" value="Homeodomain-like_sf"/>
</dbReference>
<feature type="region of interest" description="Disordered" evidence="10">
    <location>
        <begin position="360"/>
        <end position="391"/>
    </location>
</feature>
<dbReference type="InterPro" id="IPR036388">
    <property type="entry name" value="WH-like_DNA-bd_sf"/>
</dbReference>
<dbReference type="AlphaFoldDB" id="A0A5N5T0U8"/>
<dbReference type="CDD" id="cd02335">
    <property type="entry name" value="ZZ_ADA2"/>
    <property type="match status" value="1"/>
</dbReference>
<keyword evidence="16" id="KW-1185">Reference proteome</keyword>
<dbReference type="PROSITE" id="PS50090">
    <property type="entry name" value="MYB_LIKE"/>
    <property type="match status" value="1"/>
</dbReference>
<gene>
    <name evidence="15" type="primary">Ada2b</name>
    <name evidence="15" type="ORF">Anas_10619</name>
</gene>
<dbReference type="PROSITE" id="PS50135">
    <property type="entry name" value="ZF_ZZ_2"/>
    <property type="match status" value="1"/>
</dbReference>
<evidence type="ECO:0000256" key="6">
    <source>
        <dbReference type="ARBA" id="ARBA00023163"/>
    </source>
</evidence>
<dbReference type="PIRSF" id="PIRSF025024">
    <property type="entry name" value="Transcriptional_adaptor_2"/>
    <property type="match status" value="1"/>
</dbReference>
<dbReference type="InterPro" id="IPR017930">
    <property type="entry name" value="Myb_dom"/>
</dbReference>
<proteinExistence type="predicted"/>
<dbReference type="GO" id="GO:0070461">
    <property type="term" value="C:SAGA-type complex"/>
    <property type="evidence" value="ECO:0007669"/>
    <property type="project" value="UniProtKB-ARBA"/>
</dbReference>
<dbReference type="GO" id="GO:0008270">
    <property type="term" value="F:zinc ion binding"/>
    <property type="evidence" value="ECO:0007669"/>
    <property type="project" value="UniProtKB-KW"/>
</dbReference>
<feature type="domain" description="Myb-like" evidence="11">
    <location>
        <begin position="76"/>
        <end position="122"/>
    </location>
</feature>
<keyword evidence="4" id="KW-0862">Zinc</keyword>
<evidence type="ECO:0000256" key="1">
    <source>
        <dbReference type="ARBA" id="ARBA00004123"/>
    </source>
</evidence>
<dbReference type="SMART" id="SM00291">
    <property type="entry name" value="ZnF_ZZ"/>
    <property type="match status" value="1"/>
</dbReference>